<dbReference type="Gene3D" id="1.25.40.850">
    <property type="match status" value="1"/>
</dbReference>
<dbReference type="PIRSF" id="PIRSF005715">
    <property type="entry name" value="VPS45_Sec1"/>
    <property type="match status" value="1"/>
</dbReference>
<dbReference type="InterPro" id="IPR027482">
    <property type="entry name" value="Sec1-like_dom2"/>
</dbReference>
<dbReference type="InterPro" id="IPR043155">
    <property type="entry name" value="VPS33_dom3b"/>
</dbReference>
<proteinExistence type="inferred from homology"/>
<sequence length="596" mass="67437">MAQIPNLENSPLNLKFLREQSQRELVNILNNIRGKKCLVIDPKLSGLLSLIIKSTILKENGADLRHLSAEPVDIDCTKVVYLVRSEFSLMRFICSHIHNDTSKGLQREYYVYFVPRREVVCEKVLEDEKVHNLVTIGEYPLYMVPLDEDVLSFELDLANKECLVDGNTKSLWHIAKAIHKLESSFGVIQYVRAKGKASVRVADILNHMQAEEPVDTSDMVMPEINTLLLIDREVDMVTPMCSQLTYEGLLDEFLHINNGAVELDPSIMGVQQEGKKIKVPLNSSDKLFKELRDLNFEVVAQVLRQKATSMKQDYKEMTTTNQTVSELKDFVKKLNSLPEITRHINLAQHLSTFTSKHSFLSRLDMEQTLIEAQSYDICLDYIEELIHKQEPLVSVLRLLIIFSITNSGLPKKNFDHLRRELLHSYGFEHIAMLNNLEKAGLLKKQENKSNWLTIKRALQLVVEDTDTANPNDIAYVFSGYAPLSIRLVQQAVRSGWRPMEEILKLLPGPHSETKRGGFSSSPSFDTLQGASAAVDRVADGRRSLVLVVFIGGVTFAEISALRFLSAQETMAYDLIIGTTKIVSGNTLTETYMEKLG</sequence>
<comment type="similarity">
    <text evidence="1">Belongs to the STXBP/unc-18/SEC1 family.</text>
</comment>
<reference evidence="2" key="2">
    <citation type="journal article" date="2023" name="Int. J. Mol. Sci.">
        <title>De Novo Assembly and Annotation of 11 Diverse Shrub Willow (Salix) Genomes Reveals Novel Gene Organization in Sex-Linked Regions.</title>
        <authorList>
            <person name="Hyden B."/>
            <person name="Feng K."/>
            <person name="Yates T.B."/>
            <person name="Jawdy S."/>
            <person name="Cereghino C."/>
            <person name="Smart L.B."/>
            <person name="Muchero W."/>
        </authorList>
    </citation>
    <scope>NUCLEOTIDE SEQUENCE</scope>
    <source>
        <tissue evidence="2">Shoot tip</tissue>
    </source>
</reference>
<organism evidence="2 3">
    <name type="scientific">Salix koriyanagi</name>
    <dbReference type="NCBI Taxonomy" id="2511006"/>
    <lineage>
        <taxon>Eukaryota</taxon>
        <taxon>Viridiplantae</taxon>
        <taxon>Streptophyta</taxon>
        <taxon>Embryophyta</taxon>
        <taxon>Tracheophyta</taxon>
        <taxon>Spermatophyta</taxon>
        <taxon>Magnoliopsida</taxon>
        <taxon>eudicotyledons</taxon>
        <taxon>Gunneridae</taxon>
        <taxon>Pentapetalae</taxon>
        <taxon>rosids</taxon>
        <taxon>fabids</taxon>
        <taxon>Malpighiales</taxon>
        <taxon>Salicaceae</taxon>
        <taxon>Saliceae</taxon>
        <taxon>Salix</taxon>
    </lineage>
</organism>
<name>A0A9Q1AIS8_9ROSI</name>
<protein>
    <submittedName>
        <fullName evidence="2">Uncharacterized protein</fullName>
    </submittedName>
</protein>
<evidence type="ECO:0000313" key="3">
    <source>
        <dbReference type="Proteomes" id="UP001151752"/>
    </source>
</evidence>
<dbReference type="SUPFAM" id="SSF56815">
    <property type="entry name" value="Sec1/munc18-like (SM) proteins"/>
    <property type="match status" value="1"/>
</dbReference>
<dbReference type="InterPro" id="IPR036045">
    <property type="entry name" value="Sec1-like_sf"/>
</dbReference>
<dbReference type="InterPro" id="IPR001619">
    <property type="entry name" value="Sec1-like"/>
</dbReference>
<dbReference type="Pfam" id="PF00995">
    <property type="entry name" value="Sec1"/>
    <property type="match status" value="1"/>
</dbReference>
<dbReference type="GO" id="GO:0016192">
    <property type="term" value="P:vesicle-mediated transport"/>
    <property type="evidence" value="ECO:0007669"/>
    <property type="project" value="InterPro"/>
</dbReference>
<evidence type="ECO:0000313" key="2">
    <source>
        <dbReference type="EMBL" id="KAJ6773010.1"/>
    </source>
</evidence>
<comment type="caution">
    <text evidence="2">The sequence shown here is derived from an EMBL/GenBank/DDBJ whole genome shotgun (WGS) entry which is preliminary data.</text>
</comment>
<dbReference type="Proteomes" id="UP001151752">
    <property type="component" value="Chromosome 10"/>
</dbReference>
<dbReference type="Gene3D" id="3.40.50.1910">
    <property type="match status" value="2"/>
</dbReference>
<gene>
    <name evidence="2" type="ORF">OIU74_019095</name>
</gene>
<dbReference type="Gene3D" id="3.40.50.2060">
    <property type="match status" value="1"/>
</dbReference>
<accession>A0A9Q1AIS8</accession>
<dbReference type="FunFam" id="3.40.50.1910:FF:000005">
    <property type="entry name" value="vacuolar protein sorting-associated protein 33A isoform X1"/>
    <property type="match status" value="1"/>
</dbReference>
<reference evidence="2" key="1">
    <citation type="submission" date="2022-11" db="EMBL/GenBank/DDBJ databases">
        <authorList>
            <person name="Hyden B.L."/>
            <person name="Feng K."/>
            <person name="Yates T."/>
            <person name="Jawdy S."/>
            <person name="Smart L.B."/>
            <person name="Muchero W."/>
        </authorList>
    </citation>
    <scope>NUCLEOTIDE SEQUENCE</scope>
    <source>
        <tissue evidence="2">Shoot tip</tissue>
    </source>
</reference>
<dbReference type="EMBL" id="JAPFFM010000002">
    <property type="protein sequence ID" value="KAJ6773010.1"/>
    <property type="molecule type" value="Genomic_DNA"/>
</dbReference>
<keyword evidence="3" id="KW-1185">Reference proteome</keyword>
<dbReference type="PANTHER" id="PTHR11679">
    <property type="entry name" value="VESICLE PROTEIN SORTING-ASSOCIATED"/>
    <property type="match status" value="1"/>
</dbReference>
<dbReference type="AlphaFoldDB" id="A0A9Q1AIS8"/>
<dbReference type="InterPro" id="IPR043154">
    <property type="entry name" value="Sec-1-like_dom1"/>
</dbReference>
<evidence type="ECO:0000256" key="1">
    <source>
        <dbReference type="ARBA" id="ARBA00009884"/>
    </source>
</evidence>